<reference evidence="6 7" key="1">
    <citation type="journal article" date="2025" name="Microbiol. Resour. Announc.">
        <title>Draft genome sequences for Neonectria magnoliae and Neonectria punicea, canker pathogens of Liriodendron tulipifera and Acer saccharum in West Virginia.</title>
        <authorList>
            <person name="Petronek H.M."/>
            <person name="Kasson M.T."/>
            <person name="Metheny A.M."/>
            <person name="Stauder C.M."/>
            <person name="Lovett B."/>
            <person name="Lynch S.C."/>
            <person name="Garnas J.R."/>
            <person name="Kasson L.R."/>
            <person name="Stajich J.E."/>
        </authorList>
    </citation>
    <scope>NUCLEOTIDE SEQUENCE [LARGE SCALE GENOMIC DNA]</scope>
    <source>
        <strain evidence="6 7">NRRL 64651</strain>
    </source>
</reference>
<dbReference type="Pfam" id="PF13641">
    <property type="entry name" value="Glyco_tranf_2_3"/>
    <property type="match status" value="1"/>
</dbReference>
<dbReference type="InterPro" id="IPR029044">
    <property type="entry name" value="Nucleotide-diphossugar_trans"/>
</dbReference>
<evidence type="ECO:0008006" key="8">
    <source>
        <dbReference type="Google" id="ProtNLM"/>
    </source>
</evidence>
<name>A0ABR1HDH7_9HYPO</name>
<keyword evidence="2" id="KW-1003">Cell membrane</keyword>
<keyword evidence="4" id="KW-0808">Transferase</keyword>
<keyword evidence="5" id="KW-0472">Membrane</keyword>
<dbReference type="PANTHER" id="PTHR22913:SF12">
    <property type="entry name" value="MANNURONAN SYNTHASE"/>
    <property type="match status" value="1"/>
</dbReference>
<proteinExistence type="predicted"/>
<evidence type="ECO:0000256" key="3">
    <source>
        <dbReference type="ARBA" id="ARBA00022676"/>
    </source>
</evidence>
<dbReference type="Proteomes" id="UP001498421">
    <property type="component" value="Unassembled WGS sequence"/>
</dbReference>
<accession>A0ABR1HDH7</accession>
<sequence length="390" mass="43326">MVIMTIEKASTVLAWIAYEPTKPSKDPKRLPSVTIVIPAYNESSFVALAMDSIRRSDYPRRKLQVVAIDDGSTDDTWKHIRTAAAVLEAAGISCLTHRHEYNLGKRTAICTGFRLSRGDIIVSLDSDSILHQRALRHLVAPIMRDARVGGVAGHLTALNVKDRMVPRLLDILFNTGGNIPRAAQSHVGGFVTILPGALSAFRASAVKPLLDGLSETTFLGAQLRHGEDVELTMGLLQADWTTTYQSSAVVYTTVPETLVRTLLINNLWLAAVAHLTDEQRANIDFAQPDQVEILSDLLELVKDAKQRSIDNVWKFNRKSGETFVIRDVLRKVAEWIDRFRTIGDVVVQYDPAHAALPWTGILIEDIKTFDFVFENAFVLAELINHHAIFS</sequence>
<keyword evidence="3" id="KW-0328">Glycosyltransferase</keyword>
<dbReference type="PANTHER" id="PTHR22913">
    <property type="entry name" value="HYALURONAN SYNTHASE"/>
    <property type="match status" value="1"/>
</dbReference>
<dbReference type="CDD" id="cd06423">
    <property type="entry name" value="CESA_like"/>
    <property type="match status" value="1"/>
</dbReference>
<gene>
    <name evidence="6" type="ORF">QQZ08_010927</name>
</gene>
<organism evidence="6 7">
    <name type="scientific">Neonectria magnoliae</name>
    <dbReference type="NCBI Taxonomy" id="2732573"/>
    <lineage>
        <taxon>Eukaryota</taxon>
        <taxon>Fungi</taxon>
        <taxon>Dikarya</taxon>
        <taxon>Ascomycota</taxon>
        <taxon>Pezizomycotina</taxon>
        <taxon>Sordariomycetes</taxon>
        <taxon>Hypocreomycetidae</taxon>
        <taxon>Hypocreales</taxon>
        <taxon>Nectriaceae</taxon>
        <taxon>Neonectria</taxon>
    </lineage>
</organism>
<comment type="caution">
    <text evidence="6">The sequence shown here is derived from an EMBL/GenBank/DDBJ whole genome shotgun (WGS) entry which is preliminary data.</text>
</comment>
<evidence type="ECO:0000256" key="2">
    <source>
        <dbReference type="ARBA" id="ARBA00022475"/>
    </source>
</evidence>
<evidence type="ECO:0000256" key="1">
    <source>
        <dbReference type="ARBA" id="ARBA00004236"/>
    </source>
</evidence>
<evidence type="ECO:0000256" key="5">
    <source>
        <dbReference type="ARBA" id="ARBA00023136"/>
    </source>
</evidence>
<keyword evidence="7" id="KW-1185">Reference proteome</keyword>
<comment type="subcellular location">
    <subcellularLocation>
        <location evidence="1">Cell membrane</location>
    </subcellularLocation>
</comment>
<dbReference type="EMBL" id="JAZAVK010000153">
    <property type="protein sequence ID" value="KAK7419215.1"/>
    <property type="molecule type" value="Genomic_DNA"/>
</dbReference>
<evidence type="ECO:0000313" key="7">
    <source>
        <dbReference type="Proteomes" id="UP001498421"/>
    </source>
</evidence>
<evidence type="ECO:0000256" key="4">
    <source>
        <dbReference type="ARBA" id="ARBA00022679"/>
    </source>
</evidence>
<protein>
    <recommendedName>
        <fullName evidence="8">Glycosyltransferase 2-like domain-containing protein</fullName>
    </recommendedName>
</protein>
<dbReference type="Gene3D" id="3.90.550.10">
    <property type="entry name" value="Spore Coat Polysaccharide Biosynthesis Protein SpsA, Chain A"/>
    <property type="match status" value="1"/>
</dbReference>
<dbReference type="SUPFAM" id="SSF53448">
    <property type="entry name" value="Nucleotide-diphospho-sugar transferases"/>
    <property type="match status" value="1"/>
</dbReference>
<evidence type="ECO:0000313" key="6">
    <source>
        <dbReference type="EMBL" id="KAK7419215.1"/>
    </source>
</evidence>